<dbReference type="SUPFAM" id="SSF50475">
    <property type="entry name" value="FMN-binding split barrel"/>
    <property type="match status" value="1"/>
</dbReference>
<dbReference type="OMA" id="RITLMWC"/>
<dbReference type="Gene3D" id="2.30.110.10">
    <property type="entry name" value="Electron Transport, Fmn-binding Protein, Chain A"/>
    <property type="match status" value="1"/>
</dbReference>
<evidence type="ECO:0000256" key="1">
    <source>
        <dbReference type="SAM" id="Phobius"/>
    </source>
</evidence>
<dbReference type="InterPro" id="IPR011576">
    <property type="entry name" value="Pyridox_Oxase_N"/>
</dbReference>
<feature type="domain" description="Pyridoxamine 5'-phosphate oxidase N-terminal" evidence="2">
    <location>
        <begin position="13"/>
        <end position="133"/>
    </location>
</feature>
<accession>A0A5J4YKD7</accession>
<name>A0A5J4YKD7_PORPP</name>
<proteinExistence type="predicted"/>
<evidence type="ECO:0000313" key="3">
    <source>
        <dbReference type="EMBL" id="KAA8491728.1"/>
    </source>
</evidence>
<dbReference type="OrthoDB" id="539398at2759"/>
<sequence>MGKLLPEIGEPEAAFIASQKVFFVGTAPLSPDHRVNVSPKANGCVVLDKHTVVYADLTGSGAETAAHVLQNGRMTLMFCNLEAGAPRILRLFGRAQLILAEDVPESLLQKLPERMTKNEGFRAVYKLSVDRVTQSCGYSMPVMTFEKYRTTLDEWTQHKGPDGMNEYRTLKNSFSIDGLPSLALLRNDAPVDIVPVPEGGYILGKVQPGDKAKQLKVYRPPQTVRVRLRDLIFAGVSVALSGMVVGALLARWGAFSVD</sequence>
<keyword evidence="1" id="KW-0812">Transmembrane</keyword>
<keyword evidence="4" id="KW-1185">Reference proteome</keyword>
<reference evidence="4" key="1">
    <citation type="journal article" date="2019" name="Nat. Commun.">
        <title>Expansion of phycobilisome linker gene families in mesophilic red algae.</title>
        <authorList>
            <person name="Lee J."/>
            <person name="Kim D."/>
            <person name="Bhattacharya D."/>
            <person name="Yoon H.S."/>
        </authorList>
    </citation>
    <scope>NUCLEOTIDE SEQUENCE [LARGE SCALE GENOMIC DNA]</scope>
    <source>
        <strain evidence="4">CCMP 1328</strain>
    </source>
</reference>
<dbReference type="AlphaFoldDB" id="A0A5J4YKD7"/>
<comment type="caution">
    <text evidence="3">The sequence shown here is derived from an EMBL/GenBank/DDBJ whole genome shotgun (WGS) entry which is preliminary data.</text>
</comment>
<keyword evidence="1" id="KW-0472">Membrane</keyword>
<dbReference type="PANTHER" id="PTHR39336:SF1">
    <property type="entry name" value="PYRIDOXAMINE PHOSPHATE OXIDASE FAMILY PROTEIN (AFU_ORTHOLOGUE AFUA_6G11440)"/>
    <property type="match status" value="1"/>
</dbReference>
<gene>
    <name evidence="3" type="ORF">FVE85_9775</name>
</gene>
<organism evidence="3 4">
    <name type="scientific">Porphyridium purpureum</name>
    <name type="common">Red alga</name>
    <name type="synonym">Porphyridium cruentum</name>
    <dbReference type="NCBI Taxonomy" id="35688"/>
    <lineage>
        <taxon>Eukaryota</taxon>
        <taxon>Rhodophyta</taxon>
        <taxon>Bangiophyceae</taxon>
        <taxon>Porphyridiales</taxon>
        <taxon>Porphyridiaceae</taxon>
        <taxon>Porphyridium</taxon>
    </lineage>
</organism>
<dbReference type="Proteomes" id="UP000324585">
    <property type="component" value="Unassembled WGS sequence"/>
</dbReference>
<dbReference type="InterPro" id="IPR012349">
    <property type="entry name" value="Split_barrel_FMN-bd"/>
</dbReference>
<dbReference type="Pfam" id="PF01243">
    <property type="entry name" value="PNPOx_N"/>
    <property type="match status" value="1"/>
</dbReference>
<dbReference type="EMBL" id="VRMN01000012">
    <property type="protein sequence ID" value="KAA8491728.1"/>
    <property type="molecule type" value="Genomic_DNA"/>
</dbReference>
<keyword evidence="1" id="KW-1133">Transmembrane helix</keyword>
<protein>
    <submittedName>
        <fullName evidence="3">Pyridoxamine 5'-phosphate oxidase family protein ustO</fullName>
    </submittedName>
</protein>
<evidence type="ECO:0000313" key="4">
    <source>
        <dbReference type="Proteomes" id="UP000324585"/>
    </source>
</evidence>
<evidence type="ECO:0000259" key="2">
    <source>
        <dbReference type="Pfam" id="PF01243"/>
    </source>
</evidence>
<dbReference type="PANTHER" id="PTHR39336">
    <property type="entry name" value="PYRIDOXAMINE PHOSPHATE OXIDASE FAMILY PROTEIN (AFU_ORTHOLOGUE AFUA_6G11440)"/>
    <property type="match status" value="1"/>
</dbReference>
<feature type="transmembrane region" description="Helical" evidence="1">
    <location>
        <begin position="231"/>
        <end position="254"/>
    </location>
</feature>